<dbReference type="KEGG" id="min:Minf_1154"/>
<gene>
    <name evidence="2" type="ordered locus">Minf_1154</name>
</gene>
<proteinExistence type="predicted"/>
<feature type="region of interest" description="Disordered" evidence="1">
    <location>
        <begin position="171"/>
        <end position="215"/>
    </location>
</feature>
<evidence type="ECO:0000256" key="1">
    <source>
        <dbReference type="SAM" id="MobiDB-lite"/>
    </source>
</evidence>
<evidence type="ECO:0000313" key="3">
    <source>
        <dbReference type="Proteomes" id="UP000009149"/>
    </source>
</evidence>
<dbReference type="EMBL" id="CP000975">
    <property type="protein sequence ID" value="ACD83209.1"/>
    <property type="molecule type" value="Genomic_DNA"/>
</dbReference>
<feature type="compositionally biased region" description="Low complexity" evidence="1">
    <location>
        <begin position="171"/>
        <end position="180"/>
    </location>
</feature>
<feature type="compositionally biased region" description="Basic residues" evidence="1">
    <location>
        <begin position="205"/>
        <end position="215"/>
    </location>
</feature>
<dbReference type="eggNOG" id="ENOG50329R3">
    <property type="taxonomic scope" value="Bacteria"/>
</dbReference>
<name>B3DV56_METI4</name>
<sequence length="215" mass="24484">MKKKFFFFLSFPCFLGLCLGQTPPENSLFPSDWDIGIEFKKNEITQRESLPNGSLLEEDKPYVIFEMPLNDFLLAMAQRAKVNYIPHKSVAGKVSAVFYATDPIIMAKTATKANGYQLLAKDKMFVVRKEEKRPQDFFSFHGKEPTKLSVPKESLGKGMFRAKLNPAAYHSSLRLQSSRSKSVHGEAKKKMKKSDKKLKSVQTKSKVKKELKKKP</sequence>
<dbReference type="OrthoDB" id="198134at2"/>
<dbReference type="Proteomes" id="UP000009149">
    <property type="component" value="Chromosome"/>
</dbReference>
<accession>B3DV56</accession>
<protein>
    <submittedName>
        <fullName evidence="2">Uncharacterized protein</fullName>
    </submittedName>
</protein>
<organism evidence="2 3">
    <name type="scientific">Methylacidiphilum infernorum (isolate V4)</name>
    <name type="common">Methylokorus infernorum (strain V4)</name>
    <dbReference type="NCBI Taxonomy" id="481448"/>
    <lineage>
        <taxon>Bacteria</taxon>
        <taxon>Pseudomonadati</taxon>
        <taxon>Verrucomicrobiota</taxon>
        <taxon>Methylacidiphilae</taxon>
        <taxon>Methylacidiphilales</taxon>
        <taxon>Methylacidiphilaceae</taxon>
        <taxon>Methylacidiphilum (ex Ratnadevi et al. 2023)</taxon>
    </lineage>
</organism>
<evidence type="ECO:0000313" key="2">
    <source>
        <dbReference type="EMBL" id="ACD83209.1"/>
    </source>
</evidence>
<dbReference type="HOGENOM" id="CLU_1281982_0_0_0"/>
<dbReference type="AlphaFoldDB" id="B3DV56"/>
<dbReference type="STRING" id="481448.Minf_1154"/>
<reference evidence="2 3" key="1">
    <citation type="journal article" date="2008" name="Biol. Direct">
        <title>Complete genome sequence of the extremely acidophilic methanotroph isolate V4, Methylacidiphilum infernorum, a representative of the bacterial phylum Verrucomicrobia.</title>
        <authorList>
            <person name="Hou S."/>
            <person name="Makarova K.S."/>
            <person name="Saw J.H."/>
            <person name="Senin P."/>
            <person name="Ly B.V."/>
            <person name="Zhou Z."/>
            <person name="Ren Y."/>
            <person name="Wang J."/>
            <person name="Galperin M.Y."/>
            <person name="Omelchenko M.V."/>
            <person name="Wolf Y.I."/>
            <person name="Yutin N."/>
            <person name="Koonin E.V."/>
            <person name="Stott M.B."/>
            <person name="Mountain B.W."/>
            <person name="Crowe M.A."/>
            <person name="Smirnova A.V."/>
            <person name="Dunfield P.F."/>
            <person name="Feng L."/>
            <person name="Wang L."/>
            <person name="Alam M."/>
        </authorList>
    </citation>
    <scope>NUCLEOTIDE SEQUENCE [LARGE SCALE GENOMIC DNA]</scope>
    <source>
        <strain evidence="3">Isolate V4</strain>
    </source>
</reference>